<accession>A0A9J6B6R3</accession>
<comment type="caution">
    <text evidence="2">The sequence shown here is derived from an EMBL/GenBank/DDBJ whole genome shotgun (WGS) entry which is preliminary data.</text>
</comment>
<name>A0A9J6B6R3_SOLCO</name>
<gene>
    <name evidence="2" type="ORF">H5410_004016</name>
</gene>
<protein>
    <submittedName>
        <fullName evidence="2">Uncharacterized protein</fullName>
    </submittedName>
</protein>
<sequence>MENVVVLDVNKVDLVLHGADTYLPNINVIPDEDGPNVDQELRSFRPERRNKKNPNPRKKKKVPEEILAGEAAIDKGFKILEEIRRIDMLAN</sequence>
<feature type="compositionally biased region" description="Basic residues" evidence="1">
    <location>
        <begin position="48"/>
        <end position="61"/>
    </location>
</feature>
<evidence type="ECO:0000256" key="1">
    <source>
        <dbReference type="SAM" id="MobiDB-lite"/>
    </source>
</evidence>
<dbReference type="AlphaFoldDB" id="A0A9J6B6R3"/>
<organism evidence="2 3">
    <name type="scientific">Solanum commersonii</name>
    <name type="common">Commerson's wild potato</name>
    <name type="synonym">Commerson's nightshade</name>
    <dbReference type="NCBI Taxonomy" id="4109"/>
    <lineage>
        <taxon>Eukaryota</taxon>
        <taxon>Viridiplantae</taxon>
        <taxon>Streptophyta</taxon>
        <taxon>Embryophyta</taxon>
        <taxon>Tracheophyta</taxon>
        <taxon>Spermatophyta</taxon>
        <taxon>Magnoliopsida</taxon>
        <taxon>eudicotyledons</taxon>
        <taxon>Gunneridae</taxon>
        <taxon>Pentapetalae</taxon>
        <taxon>asterids</taxon>
        <taxon>lamiids</taxon>
        <taxon>Solanales</taxon>
        <taxon>Solanaceae</taxon>
        <taxon>Solanoideae</taxon>
        <taxon>Solaneae</taxon>
        <taxon>Solanum</taxon>
    </lineage>
</organism>
<evidence type="ECO:0000313" key="3">
    <source>
        <dbReference type="Proteomes" id="UP000824120"/>
    </source>
</evidence>
<reference evidence="2 3" key="1">
    <citation type="submission" date="2020-09" db="EMBL/GenBank/DDBJ databases">
        <title>De no assembly of potato wild relative species, Solanum commersonii.</title>
        <authorList>
            <person name="Cho K."/>
        </authorList>
    </citation>
    <scope>NUCLEOTIDE SEQUENCE [LARGE SCALE GENOMIC DNA]</scope>
    <source>
        <strain evidence="2">LZ3.2</strain>
        <tissue evidence="2">Leaf</tissue>
    </source>
</reference>
<keyword evidence="3" id="KW-1185">Reference proteome</keyword>
<proteinExistence type="predicted"/>
<dbReference type="EMBL" id="JACXVP010000001">
    <property type="protein sequence ID" value="KAG5632299.1"/>
    <property type="molecule type" value="Genomic_DNA"/>
</dbReference>
<evidence type="ECO:0000313" key="2">
    <source>
        <dbReference type="EMBL" id="KAG5632299.1"/>
    </source>
</evidence>
<feature type="region of interest" description="Disordered" evidence="1">
    <location>
        <begin position="28"/>
        <end position="62"/>
    </location>
</feature>
<dbReference type="Proteomes" id="UP000824120">
    <property type="component" value="Chromosome 1"/>
</dbReference>